<dbReference type="RefSeq" id="XP_014540879.1">
    <property type="nucleotide sequence ID" value="XM_014685393.1"/>
</dbReference>
<protein>
    <submittedName>
        <fullName evidence="1">Uncharacterized protein</fullName>
    </submittedName>
</protein>
<name>A0A7D5YUA0_9HYPO</name>
<keyword evidence="2" id="KW-1185">Reference proteome</keyword>
<proteinExistence type="predicted"/>
<organism evidence="1 2">
    <name type="scientific">Metarhizium brunneum</name>
    <dbReference type="NCBI Taxonomy" id="500148"/>
    <lineage>
        <taxon>Eukaryota</taxon>
        <taxon>Fungi</taxon>
        <taxon>Dikarya</taxon>
        <taxon>Ascomycota</taxon>
        <taxon>Pezizomycotina</taxon>
        <taxon>Sordariomycetes</taxon>
        <taxon>Hypocreomycetidae</taxon>
        <taxon>Hypocreales</taxon>
        <taxon>Clavicipitaceae</taxon>
        <taxon>Metarhizium</taxon>
    </lineage>
</organism>
<gene>
    <name evidence="1" type="ORF">G6M90_00g055300</name>
</gene>
<dbReference type="GeneID" id="26246185"/>
<dbReference type="OrthoDB" id="4941430at2759"/>
<dbReference type="KEGG" id="mbrn:26246185"/>
<dbReference type="EMBL" id="CP058934">
    <property type="protein sequence ID" value="QLI69742.1"/>
    <property type="molecule type" value="Genomic_DNA"/>
</dbReference>
<evidence type="ECO:0000313" key="1">
    <source>
        <dbReference type="EMBL" id="QLI69742.1"/>
    </source>
</evidence>
<evidence type="ECO:0000313" key="2">
    <source>
        <dbReference type="Proteomes" id="UP000510686"/>
    </source>
</evidence>
<sequence length="309" mass="35327">MAGHGQTDFTPLLDRDPRVSKYLVENFDYAVNAAYYDERHAESFDAPQGITDFQVLVDLYVRKSQLASNSTMEDTYKRMFKEHAEYLYLTPETMQTLSITLLRLASYLPCTHPGHIFLKEILVDFFVHTAATQPGQAPTIFRAELLDLWSRFRPVPGNNGDGRMKALLQPDEWVNFNSFVAILCNDMEIDYDNFAFQGLGLLLLDPMSTRLNQALSADFGALTACIWIHCADSRLLHSINQSDGLVFKDHSGQEWSLDKHTWLRMTQNFGTILRNIKNTIIYQRSNAMWYQFAEKGQNVNSGSDQNMAL</sequence>
<accession>A0A7D5YUA0</accession>
<reference evidence="1 2" key="1">
    <citation type="submission" date="2020-07" db="EMBL/GenBank/DDBJ databases">
        <title>Telomere length de novo assembly of all 7 chromosomes of the fungus, Metarhizium brunneum, using a novel assembly pipeline.</title>
        <authorList>
            <person name="Saud z."/>
            <person name="Kortsinoglou A."/>
            <person name="Kouvelis V.N."/>
            <person name="Butt T.M."/>
        </authorList>
    </citation>
    <scope>NUCLEOTIDE SEQUENCE [LARGE SCALE GENOMIC DNA]</scope>
    <source>
        <strain evidence="1 2">4556</strain>
    </source>
</reference>
<dbReference type="Proteomes" id="UP000510686">
    <property type="component" value="Chromosome 3"/>
</dbReference>
<dbReference type="AlphaFoldDB" id="A0A7D5YUA0"/>